<proteinExistence type="inferred from homology"/>
<dbReference type="HOGENOM" id="CLU_019602_18_2_11"/>
<comment type="subcellular location">
    <subcellularLocation>
        <location evidence="1">Cell envelope</location>
    </subcellularLocation>
</comment>
<dbReference type="OrthoDB" id="9814902at2"/>
<dbReference type="PROSITE" id="PS01039">
    <property type="entry name" value="SBP_BACTERIAL_3"/>
    <property type="match status" value="1"/>
</dbReference>
<dbReference type="Gene3D" id="3.40.190.10">
    <property type="entry name" value="Periplasmic binding protein-like II"/>
    <property type="match status" value="2"/>
</dbReference>
<comment type="similarity">
    <text evidence="2 4">Belongs to the bacterial solute-binding protein 3 family.</text>
</comment>
<dbReference type="SMART" id="SM00062">
    <property type="entry name" value="PBPb"/>
    <property type="match status" value="1"/>
</dbReference>
<dbReference type="Pfam" id="PF00497">
    <property type="entry name" value="SBP_bac_3"/>
    <property type="match status" value="1"/>
</dbReference>
<dbReference type="GO" id="GO:0030313">
    <property type="term" value="C:cell envelope"/>
    <property type="evidence" value="ECO:0007669"/>
    <property type="project" value="UniProtKB-SubCell"/>
</dbReference>
<evidence type="ECO:0000256" key="2">
    <source>
        <dbReference type="ARBA" id="ARBA00010333"/>
    </source>
</evidence>
<sequence>MDILRVGVIGGRPPLCDDGSGLDIDLMTAIAEKLGDSVEFVVAGSPGDVADGLASGALACAAGLAAAPERERAVAFAPPYLITGHALAVDTERHRDVGSVGDLRGLTLGVQAGGTAASLAGELVAQGRAGTVVTYGDGGVRAALSALSAGECDAVLELAPVLGALARQFDGVEVVETGLSTEHVGVAVAEHDQQLLSRIAVAQSELEADGTLQRLRRRWLGNPYSDQGLGVV</sequence>
<dbReference type="InterPro" id="IPR018313">
    <property type="entry name" value="SBP_3_CS"/>
</dbReference>
<dbReference type="InterPro" id="IPR001638">
    <property type="entry name" value="Solute-binding_3/MltF_N"/>
</dbReference>
<keyword evidence="3" id="KW-0732">Signal</keyword>
<dbReference type="Proteomes" id="UP000006057">
    <property type="component" value="Chromosome"/>
</dbReference>
<keyword evidence="7" id="KW-1185">Reference proteome</keyword>
<evidence type="ECO:0000256" key="3">
    <source>
        <dbReference type="ARBA" id="ARBA00022729"/>
    </source>
</evidence>
<evidence type="ECO:0000259" key="5">
    <source>
        <dbReference type="SMART" id="SM00062"/>
    </source>
</evidence>
<dbReference type="PANTHER" id="PTHR35936:SF17">
    <property type="entry name" value="ARGININE-BINDING EXTRACELLULAR PROTEIN ARTP"/>
    <property type="match status" value="1"/>
</dbReference>
<organism evidence="6 7">
    <name type="scientific">Mycolicibacterium chubuense (strain NBB4)</name>
    <name type="common">Mycobacterium chubuense</name>
    <dbReference type="NCBI Taxonomy" id="710421"/>
    <lineage>
        <taxon>Bacteria</taxon>
        <taxon>Bacillati</taxon>
        <taxon>Actinomycetota</taxon>
        <taxon>Actinomycetes</taxon>
        <taxon>Mycobacteriales</taxon>
        <taxon>Mycobacteriaceae</taxon>
        <taxon>Mycolicibacterium</taxon>
    </lineage>
</organism>
<dbReference type="EMBL" id="CP003053">
    <property type="protein sequence ID" value="AFM17200.1"/>
    <property type="molecule type" value="Genomic_DNA"/>
</dbReference>
<evidence type="ECO:0000313" key="6">
    <source>
        <dbReference type="EMBL" id="AFM17200.1"/>
    </source>
</evidence>
<dbReference type="CDD" id="cd13530">
    <property type="entry name" value="PBP2_peptides_like"/>
    <property type="match status" value="1"/>
</dbReference>
<dbReference type="PATRIC" id="fig|710421.3.peg.2425"/>
<evidence type="ECO:0000256" key="4">
    <source>
        <dbReference type="RuleBase" id="RU003744"/>
    </source>
</evidence>
<gene>
    <name evidence="6" type="ordered locus">Mycch_2427</name>
</gene>
<feature type="domain" description="Solute-binding protein family 3/N-terminal" evidence="5">
    <location>
        <begin position="3"/>
        <end position="223"/>
    </location>
</feature>
<dbReference type="PANTHER" id="PTHR35936">
    <property type="entry name" value="MEMBRANE-BOUND LYTIC MUREIN TRANSGLYCOSYLASE F"/>
    <property type="match status" value="1"/>
</dbReference>
<dbReference type="SUPFAM" id="SSF53850">
    <property type="entry name" value="Periplasmic binding protein-like II"/>
    <property type="match status" value="1"/>
</dbReference>
<evidence type="ECO:0000313" key="7">
    <source>
        <dbReference type="Proteomes" id="UP000006057"/>
    </source>
</evidence>
<protein>
    <submittedName>
        <fullName evidence="6">Amino acid ABC transporter substrate-binding protein, PAAT family</fullName>
    </submittedName>
</protein>
<reference evidence="6 7" key="1">
    <citation type="submission" date="2012-06" db="EMBL/GenBank/DDBJ databases">
        <title>Complete sequence of chromosome of Mycobacterium chubuense NBB4.</title>
        <authorList>
            <consortium name="US DOE Joint Genome Institute"/>
            <person name="Lucas S."/>
            <person name="Han J."/>
            <person name="Lapidus A."/>
            <person name="Cheng J.-F."/>
            <person name="Goodwin L."/>
            <person name="Pitluck S."/>
            <person name="Peters L."/>
            <person name="Mikhailova N."/>
            <person name="Teshima H."/>
            <person name="Detter J.C."/>
            <person name="Han C."/>
            <person name="Tapia R."/>
            <person name="Land M."/>
            <person name="Hauser L."/>
            <person name="Kyrpides N."/>
            <person name="Ivanova N."/>
            <person name="Pagani I."/>
            <person name="Mattes T."/>
            <person name="Holmes A."/>
            <person name="Rutledge P."/>
            <person name="Paulsen I."/>
            <person name="Coleman N."/>
            <person name="Woyke T."/>
        </authorList>
    </citation>
    <scope>NUCLEOTIDE SEQUENCE [LARGE SCALE GENOMIC DNA]</scope>
    <source>
        <strain evidence="6 7">NBB4</strain>
    </source>
</reference>
<dbReference type="KEGG" id="mcb:Mycch_2427"/>
<dbReference type="RefSeq" id="WP_014815680.1">
    <property type="nucleotide sequence ID" value="NC_018027.1"/>
</dbReference>
<evidence type="ECO:0000256" key="1">
    <source>
        <dbReference type="ARBA" id="ARBA00004196"/>
    </source>
</evidence>
<dbReference type="STRING" id="710421.Mycch_2427"/>
<name>I4BIU3_MYCCN</name>
<accession>I4BIU3</accession>
<dbReference type="eggNOG" id="COG0834">
    <property type="taxonomic scope" value="Bacteria"/>
</dbReference>
<dbReference type="AlphaFoldDB" id="I4BIU3"/>